<gene>
    <name evidence="3" type="ORF">GL300_17970</name>
</gene>
<dbReference type="EMBL" id="WMIG01000013">
    <property type="protein sequence ID" value="MTH61099.1"/>
    <property type="molecule type" value="Genomic_DNA"/>
</dbReference>
<dbReference type="OrthoDB" id="359066at2"/>
<name>A0A844HPP2_9RHOB</name>
<dbReference type="Gene3D" id="2.30.130.30">
    <property type="entry name" value="Hypothetical protein"/>
    <property type="match status" value="1"/>
</dbReference>
<evidence type="ECO:0000256" key="1">
    <source>
        <dbReference type="SAM" id="MobiDB-lite"/>
    </source>
</evidence>
<dbReference type="AlphaFoldDB" id="A0A844HPP2"/>
<dbReference type="Proteomes" id="UP000449846">
    <property type="component" value="Unassembled WGS sequence"/>
</dbReference>
<sequence>MKSMSIWNPFASLIVKGFKLYETRTWAAPKSLIGQRIGIASTKCIQPGQRAHFDDPEFQRFYERLGLPDKLTDMPNGYMLGSAILEGVELMTPEFMAEVSDEEQAYGWWQEGFYAWRMTDPVEFEKPVQVKGAQGIWNWSAPDGIEAKGRQAPHPSQSADLRWGVRPA</sequence>
<evidence type="ECO:0000313" key="3">
    <source>
        <dbReference type="EMBL" id="MTH61099.1"/>
    </source>
</evidence>
<dbReference type="InterPro" id="IPR015947">
    <property type="entry name" value="PUA-like_sf"/>
</dbReference>
<organism evidence="3 4">
    <name type="scientific">Paracoccus litorisediminis</name>
    <dbReference type="NCBI Taxonomy" id="2006130"/>
    <lineage>
        <taxon>Bacteria</taxon>
        <taxon>Pseudomonadati</taxon>
        <taxon>Pseudomonadota</taxon>
        <taxon>Alphaproteobacteria</taxon>
        <taxon>Rhodobacterales</taxon>
        <taxon>Paracoccaceae</taxon>
        <taxon>Paracoccus</taxon>
    </lineage>
</organism>
<dbReference type="InterPro" id="IPR007374">
    <property type="entry name" value="ASCH_domain"/>
</dbReference>
<reference evidence="3 4" key="1">
    <citation type="submission" date="2019-11" db="EMBL/GenBank/DDBJ databases">
        <authorList>
            <person name="Dong K."/>
        </authorList>
    </citation>
    <scope>NUCLEOTIDE SEQUENCE [LARGE SCALE GENOMIC DNA]</scope>
    <source>
        <strain evidence="3 4">NBRC 112902</strain>
    </source>
</reference>
<dbReference type="SUPFAM" id="SSF88697">
    <property type="entry name" value="PUA domain-like"/>
    <property type="match status" value="1"/>
</dbReference>
<protein>
    <submittedName>
        <fullName evidence="3">ASCH domain-containing protein</fullName>
    </submittedName>
</protein>
<accession>A0A844HPP2</accession>
<keyword evidence="4" id="KW-1185">Reference proteome</keyword>
<dbReference type="Pfam" id="PF04266">
    <property type="entry name" value="ASCH"/>
    <property type="match status" value="1"/>
</dbReference>
<comment type="caution">
    <text evidence="3">The sequence shown here is derived from an EMBL/GenBank/DDBJ whole genome shotgun (WGS) entry which is preliminary data.</text>
</comment>
<evidence type="ECO:0000313" key="4">
    <source>
        <dbReference type="Proteomes" id="UP000449846"/>
    </source>
</evidence>
<feature type="domain" description="ASCH" evidence="2">
    <location>
        <begin position="4"/>
        <end position="115"/>
    </location>
</feature>
<proteinExistence type="predicted"/>
<evidence type="ECO:0000259" key="2">
    <source>
        <dbReference type="Pfam" id="PF04266"/>
    </source>
</evidence>
<feature type="region of interest" description="Disordered" evidence="1">
    <location>
        <begin position="148"/>
        <end position="168"/>
    </location>
</feature>